<accession>A0ABQ3X5C9</accession>
<sequence length="177" mass="19343">MTFVLPAQGRWTVDDMAILPAGFRYELTDGTVELRDRAPLASLAGVAVMGALKVDCPPALRVVPRAPLLPAPPTVTVLGEAGPVLVADVAQPEWTFIDLHTRIRLLAALGVPRYWVVEPMGWHELALTVFGTPDEEGYVLEASARGVFTTDVPYPVTLDLPAMATRWPAVREFDRWS</sequence>
<dbReference type="RefSeq" id="WP_203794750.1">
    <property type="nucleotide sequence ID" value="NZ_BAAAQE010000088.1"/>
</dbReference>
<dbReference type="InterPro" id="IPR012296">
    <property type="entry name" value="Nuclease_put_TT1808"/>
</dbReference>
<name>A0ABQ3X5C9_9ACTN</name>
<keyword evidence="2" id="KW-1185">Reference proteome</keyword>
<protein>
    <recommendedName>
        <fullName evidence="3">Restriction endonuclease domain-containing protein</fullName>
    </recommendedName>
</protein>
<dbReference type="Gene3D" id="3.90.1570.10">
    <property type="entry name" value="tt1808, chain A"/>
    <property type="match status" value="1"/>
</dbReference>
<evidence type="ECO:0000313" key="1">
    <source>
        <dbReference type="EMBL" id="GID53727.1"/>
    </source>
</evidence>
<comment type="caution">
    <text evidence="1">The sequence shown here is derived from an EMBL/GenBank/DDBJ whole genome shotgun (WGS) entry which is preliminary data.</text>
</comment>
<evidence type="ECO:0000313" key="2">
    <source>
        <dbReference type="Proteomes" id="UP000612282"/>
    </source>
</evidence>
<proteinExistence type="predicted"/>
<organism evidence="1 2">
    <name type="scientific">Actinoplanes couchii</name>
    <dbReference type="NCBI Taxonomy" id="403638"/>
    <lineage>
        <taxon>Bacteria</taxon>
        <taxon>Bacillati</taxon>
        <taxon>Actinomycetota</taxon>
        <taxon>Actinomycetes</taxon>
        <taxon>Micromonosporales</taxon>
        <taxon>Micromonosporaceae</taxon>
        <taxon>Actinoplanes</taxon>
    </lineage>
</organism>
<reference evidence="1 2" key="1">
    <citation type="submission" date="2021-01" db="EMBL/GenBank/DDBJ databases">
        <title>Whole genome shotgun sequence of Actinoplanes couchii NBRC 106145.</title>
        <authorList>
            <person name="Komaki H."/>
            <person name="Tamura T."/>
        </authorList>
    </citation>
    <scope>NUCLEOTIDE SEQUENCE [LARGE SCALE GENOMIC DNA]</scope>
    <source>
        <strain evidence="1 2">NBRC 106145</strain>
    </source>
</reference>
<dbReference type="EMBL" id="BOMG01000033">
    <property type="protein sequence ID" value="GID53727.1"/>
    <property type="molecule type" value="Genomic_DNA"/>
</dbReference>
<gene>
    <name evidence="1" type="ORF">Aco03nite_021310</name>
</gene>
<dbReference type="Proteomes" id="UP000612282">
    <property type="component" value="Unassembled WGS sequence"/>
</dbReference>
<evidence type="ECO:0008006" key="3">
    <source>
        <dbReference type="Google" id="ProtNLM"/>
    </source>
</evidence>
<dbReference type="InterPro" id="IPR011335">
    <property type="entry name" value="Restrct_endonuc-II-like"/>
</dbReference>
<dbReference type="SUPFAM" id="SSF52980">
    <property type="entry name" value="Restriction endonuclease-like"/>
    <property type="match status" value="1"/>
</dbReference>